<dbReference type="Gene3D" id="1.10.10.10">
    <property type="entry name" value="Winged helix-like DNA-binding domain superfamily/Winged helix DNA-binding domain"/>
    <property type="match status" value="1"/>
</dbReference>
<dbReference type="Pfam" id="PF13509">
    <property type="entry name" value="S1_2"/>
    <property type="match status" value="1"/>
</dbReference>
<dbReference type="InterPro" id="IPR003029">
    <property type="entry name" value="S1_domain"/>
</dbReference>
<dbReference type="GO" id="GO:0003676">
    <property type="term" value="F:nucleic acid binding"/>
    <property type="evidence" value="ECO:0007669"/>
    <property type="project" value="InterPro"/>
</dbReference>
<dbReference type="SMART" id="SM00316">
    <property type="entry name" value="S1"/>
    <property type="match status" value="1"/>
</dbReference>
<dbReference type="InterPro" id="IPR014464">
    <property type="entry name" value="CvfB_fam"/>
</dbReference>
<dbReference type="InterPro" id="IPR040764">
    <property type="entry name" value="CvfB_WH"/>
</dbReference>
<dbReference type="Pfam" id="PF21543">
    <property type="entry name" value="CvfB_2nd"/>
    <property type="match status" value="1"/>
</dbReference>
<feature type="domain" description="S1 motif" evidence="2">
    <location>
        <begin position="155"/>
        <end position="217"/>
    </location>
</feature>
<accession>D6XUF1</accession>
<dbReference type="PANTHER" id="PTHR37296">
    <property type="entry name" value="CONSERVED VIRULENCE FACTOR B"/>
    <property type="match status" value="1"/>
</dbReference>
<dbReference type="InterPro" id="IPR048588">
    <property type="entry name" value="CvfB_S1_2nd"/>
</dbReference>
<dbReference type="InterPro" id="IPR039566">
    <property type="entry name" value="CvfB_S1_st"/>
</dbReference>
<dbReference type="Pfam" id="PF21191">
    <property type="entry name" value="CvfB_1st"/>
    <property type="match status" value="1"/>
</dbReference>
<evidence type="ECO:0000313" key="3">
    <source>
        <dbReference type="EMBL" id="ADH99437.1"/>
    </source>
</evidence>
<dbReference type="InterPro" id="IPR048587">
    <property type="entry name" value="CvfB_S1_3rd"/>
</dbReference>
<evidence type="ECO:0000313" key="4">
    <source>
        <dbReference type="Proteomes" id="UP000000271"/>
    </source>
</evidence>
<dbReference type="AlphaFoldDB" id="D6XUF1"/>
<dbReference type="RefSeq" id="WP_013172859.1">
    <property type="nucleotide sequence ID" value="NC_014219.1"/>
</dbReference>
<keyword evidence="4" id="KW-1185">Reference proteome</keyword>
<dbReference type="PANTHER" id="PTHR37296:SF1">
    <property type="entry name" value="CONSERVED VIRULENCE FACTOR B"/>
    <property type="match status" value="1"/>
</dbReference>
<proteinExistence type="inferred from homology"/>
<dbReference type="Gene3D" id="2.40.50.140">
    <property type="entry name" value="Nucleic acid-binding proteins"/>
    <property type="match status" value="2"/>
</dbReference>
<dbReference type="Proteomes" id="UP000000271">
    <property type="component" value="Chromosome"/>
</dbReference>
<dbReference type="KEGG" id="bse:Bsel_1933"/>
<dbReference type="EMBL" id="CP001791">
    <property type="protein sequence ID" value="ADH99437.1"/>
    <property type="molecule type" value="Genomic_DNA"/>
</dbReference>
<reference evidence="3" key="1">
    <citation type="submission" date="2009-10" db="EMBL/GenBank/DDBJ databases">
        <title>Complete sequence of Bacillus selenitireducens MLS10.</title>
        <authorList>
            <consortium name="US DOE Joint Genome Institute"/>
            <person name="Lucas S."/>
            <person name="Copeland A."/>
            <person name="Lapidus A."/>
            <person name="Glavina del Rio T."/>
            <person name="Dalin E."/>
            <person name="Tice H."/>
            <person name="Bruce D."/>
            <person name="Goodwin L."/>
            <person name="Pitluck S."/>
            <person name="Sims D."/>
            <person name="Brettin T."/>
            <person name="Detter J.C."/>
            <person name="Han C."/>
            <person name="Larimer F."/>
            <person name="Land M."/>
            <person name="Hauser L."/>
            <person name="Kyrpides N."/>
            <person name="Ovchinnikova G."/>
            <person name="Stolz J."/>
        </authorList>
    </citation>
    <scope>NUCLEOTIDE SEQUENCE [LARGE SCALE GENOMIC DNA]</scope>
    <source>
        <strain evidence="3">MLS10</strain>
    </source>
</reference>
<dbReference type="Pfam" id="PF17783">
    <property type="entry name" value="WHD_CvfB"/>
    <property type="match status" value="1"/>
</dbReference>
<dbReference type="STRING" id="439292.Bsel_1933"/>
<dbReference type="InterPro" id="IPR036388">
    <property type="entry name" value="WH-like_DNA-bd_sf"/>
</dbReference>
<evidence type="ECO:0000256" key="1">
    <source>
        <dbReference type="PIRNR" id="PIRNR012524"/>
    </source>
</evidence>
<comment type="similarity">
    <text evidence="1">Belongs to the CvfB family.</text>
</comment>
<sequence length="291" mass="32982">MREQKTVLPGIITECLVEKGIETGYVLRKEGMKILIHKDETKGTIKRGEPITVFLYENKAGDMEATMKIPEITMDQYGWAEVTHVHPRAGVFVHIGLKKDVLVSKDELPEERSLWPHAKDMLYVILSHDRHERLVAKPVREDTVQSERLSAPTSLKQQEVTGNVYRFLEESTLFVTDEGYRGFIQHELSPKPLRLGQTVTGRVIDIEEDGSIKLSLLPIVTERQSADADAIVTHLKKRKGKMPLTDQSPPDLIKSTLGLSKAAFKRAMGKLLKEKKVKQEDGFTFLIDEEE</sequence>
<dbReference type="PIRSF" id="PIRSF012524">
    <property type="entry name" value="YitL_S1"/>
    <property type="match status" value="1"/>
</dbReference>
<name>D6XUF1_BACIE</name>
<dbReference type="eggNOG" id="COG2996">
    <property type="taxonomic scope" value="Bacteria"/>
</dbReference>
<dbReference type="HOGENOM" id="CLU_064885_0_0_9"/>
<dbReference type="InterPro" id="IPR012340">
    <property type="entry name" value="NA-bd_OB-fold"/>
</dbReference>
<protein>
    <recommendedName>
        <fullName evidence="2">S1 motif domain-containing protein</fullName>
    </recommendedName>
</protein>
<evidence type="ECO:0000259" key="2">
    <source>
        <dbReference type="SMART" id="SM00316"/>
    </source>
</evidence>
<organism evidence="3 4">
    <name type="scientific">Bacillus selenitireducens (strain ATCC 700615 / DSM 15326 / MLS10)</name>
    <dbReference type="NCBI Taxonomy" id="439292"/>
    <lineage>
        <taxon>Bacteria</taxon>
        <taxon>Bacillati</taxon>
        <taxon>Bacillota</taxon>
        <taxon>Bacilli</taxon>
        <taxon>Bacillales</taxon>
        <taxon>Bacillaceae</taxon>
        <taxon>Salisediminibacterium</taxon>
    </lineage>
</organism>
<gene>
    <name evidence="3" type="ordered locus">Bsel_1933</name>
</gene>
<dbReference type="OrthoDB" id="9801597at2"/>